<dbReference type="PANTHER" id="PTHR36932:SF1">
    <property type="entry name" value="CAPSULAR POLYSACCHARIDE BIOSYNTHESIS PROTEIN"/>
    <property type="match status" value="1"/>
</dbReference>
<reference evidence="1 2" key="1">
    <citation type="submission" date="2019-12" db="EMBL/GenBank/DDBJ databases">
        <title>Draft Genome Sequences of Six Type Strains of the Genus Massilia.</title>
        <authorList>
            <person name="Miess H."/>
            <person name="Frediansyah A."/>
            <person name="Goeker M."/>
            <person name="Gross H."/>
        </authorList>
    </citation>
    <scope>NUCLEOTIDE SEQUENCE [LARGE SCALE GENOMIC DNA]</scope>
    <source>
        <strain evidence="1 2">DSM 26639</strain>
    </source>
</reference>
<name>A0ABX6FWQ7_9BURK</name>
<accession>A0ABX6FWQ7</accession>
<dbReference type="PANTHER" id="PTHR36932">
    <property type="entry name" value="CAPSULAR POLYSACCHARIDE BIOSYNTHESIS PROTEIN"/>
    <property type="match status" value="1"/>
</dbReference>
<organism evidence="1 2">
    <name type="scientific">Pseudoduganella flava</name>
    <dbReference type="NCBI Taxonomy" id="871742"/>
    <lineage>
        <taxon>Bacteria</taxon>
        <taxon>Pseudomonadati</taxon>
        <taxon>Pseudomonadota</taxon>
        <taxon>Betaproteobacteria</taxon>
        <taxon>Burkholderiales</taxon>
        <taxon>Oxalobacteraceae</taxon>
        <taxon>Telluria group</taxon>
        <taxon>Pseudoduganella</taxon>
    </lineage>
</organism>
<dbReference type="InterPro" id="IPR042099">
    <property type="entry name" value="ANL_N_sf"/>
</dbReference>
<sequence>MILSYTLRALPVHACVLGNLTRRHTSGYSLTLLIFNQPSRPALGLAHALMPSTITQHLSLITRHLVRRNPFALARARALIERETLPEAQILERQSALLRRTLETARARLPRYAGVPACPPDVDPRVWLRRHYPVVSKPDLVNNRALYYPNGGARKPWWPLGKTSGTSGTPLEVFRSLDSVIWEEAFHLQYWAWAGHRNGAAQAILRGDQIVPAKQANPPYWLWDRYGKQLFVSTRHLTLRTAGAMLDRIAAQGAAQLRAYPSSSYELARAAEQLGHPLRLRAVITGSEPVFPAQREQIERAFGCRVFDFYGMAERTAFAGQCEHGYYHLNPEYSYVEILDEQNNPTDGFGYVVGTTLHNLVMPLVRYRISDKARWISGSCPCGRHYPRIELSSGKVEDQLFDSDNNPISASIITFALKGLERISKTQMAQVGPGEWEVRIVPEAGFTKADEEKMLRNIRELVTERVHARIRLMDDIPLQPSGKFKWVSQEWQGAKELRSATAAAAPKPAPSLT</sequence>
<dbReference type="EMBL" id="CP046904">
    <property type="protein sequence ID" value="QGZ41793.1"/>
    <property type="molecule type" value="Genomic_DNA"/>
</dbReference>
<protein>
    <submittedName>
        <fullName evidence="1">AMP-binding protein</fullName>
    </submittedName>
</protein>
<proteinExistence type="predicted"/>
<dbReference type="Proteomes" id="UP000437862">
    <property type="component" value="Chromosome"/>
</dbReference>
<dbReference type="InterPro" id="IPR053158">
    <property type="entry name" value="CapK_Type1_Caps_Biosynth"/>
</dbReference>
<dbReference type="SUPFAM" id="SSF56801">
    <property type="entry name" value="Acetyl-CoA synthetase-like"/>
    <property type="match status" value="1"/>
</dbReference>
<dbReference type="Gene3D" id="3.40.50.12780">
    <property type="entry name" value="N-terminal domain of ligase-like"/>
    <property type="match status" value="1"/>
</dbReference>
<evidence type="ECO:0000313" key="2">
    <source>
        <dbReference type="Proteomes" id="UP000437862"/>
    </source>
</evidence>
<evidence type="ECO:0000313" key="1">
    <source>
        <dbReference type="EMBL" id="QGZ41793.1"/>
    </source>
</evidence>
<gene>
    <name evidence="1" type="ORF">GO485_23865</name>
</gene>
<keyword evidence="2" id="KW-1185">Reference proteome</keyword>